<dbReference type="SMART" id="SM00823">
    <property type="entry name" value="PKS_PP"/>
    <property type="match status" value="1"/>
</dbReference>
<dbReference type="Pfam" id="PF00698">
    <property type="entry name" value="Acyl_transf_1"/>
    <property type="match status" value="1"/>
</dbReference>
<evidence type="ECO:0000259" key="8">
    <source>
        <dbReference type="PROSITE" id="PS52019"/>
    </source>
</evidence>
<dbReference type="Gene3D" id="3.10.129.110">
    <property type="entry name" value="Polyketide synthase dehydratase"/>
    <property type="match status" value="1"/>
</dbReference>
<dbReference type="InterPro" id="IPR014043">
    <property type="entry name" value="Acyl_transferase_dom"/>
</dbReference>
<keyword evidence="1" id="KW-0596">Phosphopantetheine</keyword>
<dbReference type="InterPro" id="IPR009081">
    <property type="entry name" value="PP-bd_ACP"/>
</dbReference>
<dbReference type="Gene3D" id="3.30.70.3290">
    <property type="match status" value="1"/>
</dbReference>
<proteinExistence type="predicted"/>
<feature type="region of interest" description="C-terminal hotdog fold" evidence="4">
    <location>
        <begin position="1525"/>
        <end position="1668"/>
    </location>
</feature>
<dbReference type="InterPro" id="IPR049490">
    <property type="entry name" value="C883_1060-like_KR_N"/>
</dbReference>
<dbReference type="PANTHER" id="PTHR43775">
    <property type="entry name" value="FATTY ACID SYNTHASE"/>
    <property type="match status" value="1"/>
</dbReference>
<gene>
    <name evidence="9" type="ORF">QEZ52_05580</name>
</gene>
<dbReference type="Gene3D" id="3.40.50.720">
    <property type="entry name" value="NAD(P)-binding Rossmann-like Domain"/>
    <property type="match status" value="1"/>
</dbReference>
<dbReference type="SUPFAM" id="SSF53901">
    <property type="entry name" value="Thiolase-like"/>
    <property type="match status" value="1"/>
</dbReference>
<dbReference type="EMBL" id="CP123584">
    <property type="protein sequence ID" value="WZK90016.1"/>
    <property type="molecule type" value="Genomic_DNA"/>
</dbReference>
<dbReference type="Pfam" id="PF02801">
    <property type="entry name" value="Ketoacyl-synt_C"/>
    <property type="match status" value="1"/>
</dbReference>
<keyword evidence="10" id="KW-1185">Reference proteome</keyword>
<dbReference type="SMART" id="SM00822">
    <property type="entry name" value="PKS_KR"/>
    <property type="match status" value="1"/>
</dbReference>
<feature type="domain" description="Carrier" evidence="6">
    <location>
        <begin position="1766"/>
        <end position="1841"/>
    </location>
</feature>
<dbReference type="InterPro" id="IPR020807">
    <property type="entry name" value="PKS_DH"/>
</dbReference>
<feature type="active site" description="Proton donor; for dehydratase activity" evidence="4">
    <location>
        <position position="1585"/>
    </location>
</feature>
<feature type="active site" description="Proton acceptor; for dehydratase activity" evidence="4">
    <location>
        <position position="1421"/>
    </location>
</feature>
<dbReference type="Pfam" id="PF21089">
    <property type="entry name" value="PKS_DH_N"/>
    <property type="match status" value="1"/>
</dbReference>
<dbReference type="Gene3D" id="1.10.1200.10">
    <property type="entry name" value="ACP-like"/>
    <property type="match status" value="1"/>
</dbReference>
<dbReference type="SUPFAM" id="SSF53474">
    <property type="entry name" value="alpha/beta-Hydrolases"/>
    <property type="match status" value="1"/>
</dbReference>
<dbReference type="CDD" id="cd08953">
    <property type="entry name" value="KR_2_SDR_x"/>
    <property type="match status" value="1"/>
</dbReference>
<dbReference type="Pfam" id="PF21394">
    <property type="entry name" value="Beta-ketacyl_N"/>
    <property type="match status" value="1"/>
</dbReference>
<dbReference type="Pfam" id="PF14765">
    <property type="entry name" value="PS-DH"/>
    <property type="match status" value="1"/>
</dbReference>
<dbReference type="InterPro" id="IPR050091">
    <property type="entry name" value="PKS_NRPS_Biosynth_Enz"/>
</dbReference>
<dbReference type="Gene3D" id="3.40.50.1820">
    <property type="entry name" value="alpha/beta hydrolase"/>
    <property type="match status" value="1"/>
</dbReference>
<sequence length="2149" mass="233164">MMANEDIRTKALGDIAIVGLSVCVPGAQSAAQFWDNLKNGVESIQVMDEDALLAAGERPENLSDPNYVPSAAPLDAFDQFDADFFGFSPKEAAILDPQHRKFLEVAWEAMESAGHPPESLDGPIGVYAGCGMGSYFYFNICSNRNLVDDVGMFLLRHTGNDKDFLTTRVSHVFDLKGPSINIQTACSTSLVAVHYACQALRDGDCDMALAGGVTIELPQGRGYLYKENEILSPDGHCHAFDHRAQGTVFGSGAGAVALRRLEDAIADGDHIWAVIKGSAVNNDGAAKAGYLAPSVDGQATAVRQALANANIPADTVDYVECHGTGTYLGDPIEVSALTEAYRDTTEETGFCRIGSVKTNIGHLDTAAGVAGLVKTTLGLHHKQIPPSLGYEAPNPAIDFDHSPFRVNDRLTDWTSHKGPRRAAVNALGVGGTNAHAVIEEAPDRGASEDSDFPFHILCLSAQSKAALDGNAQRLEDWLRANPDVDLADVAWTLKQGRRGFDKRRVLVAETATQAADILKAGDPRSLHTHDRLGSNPDVVFMFPGGGAQYAGMARDLYETEPVFADWMDRGLEHLQTQLDYDIRAIWLPEPGDEETANQRLKQPSVQLPLIMIVEYALAQLWISWGVRPTALVGHSMGENTAACLAGVMDFEDCIDLVLLRGRLFDTVPAGGMLSISLPLKDVQARIGDDLDIASVNAPDLTAVSGPQEALERLSDRLTAEDIDHQRIQIDIAAHSRMLDPILQKYGDFLSKLHLNTPNIAIISNRTGIALTPEQARDPSYWVGQLRNTVMYADCIETLASRADRVFLEVGPGKALSTLAQMHPAVAPGQVLSALRHPDQDIGDDSYFLEVIGRFWACGIEADWDQIWGEAKRHRLPLPTYAFQRSRYFIEPGKQIDAEAAALPARVTDLTDWGHRPVWRPRFADCTLDMVSDLSQSQMTWLMFMDDAGVAAAAADRLDQAGHHVIRVHSGDTFARLSDTRYILAPEQGLPGYEALLQDLAAANQLPHRIAHFWLVTEDESFRPGSSFFDRNLEMGFHSLTHLAQALAGVDMPGGTHLQVFTTGAAQVRAEALPYPEKAMISGPVGVIPREFPGFTCAWVDIETAQIETGLLARMRGHTPPDMTPRLLEELMGEPANETVAWRDDKRLVQDWHPVPLPVPETPAFQRNGTYLITGGYGGIGLTIAAHLMQDFDANVILLTRDGLPPRDQWDQFLRSHSPAHRTVRRIQAIQKLEQIGSGRVLPLAADVCNSDQMQDALDQVARAFGAVTGVLHGAGQIDDGPILTKTDAAIAQVFAPKVSGLRVLDDLFPDGSIDLMVLFSSSSTVTRPAGQVDYVAANEYLNAYAKHRTGGRTRVLAIDWGVWSDVGMAAEAKTARQNPTAPSARTPCDAPLLDSAGFDAKGQPIFVSQFSGASDWVMNEHRLKDGTALMPGTGYIELAAEALRARGIDAGFTLRDLYFFRPLNVEDAHARETVIRLEPTEAGFGFSVHAALPNGGYALNAQGSLLLEGGEQPTLNPQDIAARCAPPVQAPGDRLRSPQEAHLKFGPRWHVLTETALGEGEGLARLSLPDAARNDGCLLHPGVMDLATGWAMELIPGYQGRMLWVPVSYGAIQVFSPLPQECLSHVRLGPSSGDGFATFDITISDTQGTVCVAITGFQMKRLDEGLELAQPARPDATAADLGLEVHANAQPLSPEEQRLHHNIANGINQSEGAEALARAIAVAQPQVVVSSLDLPALIKQAAQSGQTDTSENQSFERPQLDNDYQAPTNPVEETLAGFFTALLGVTEVGIHDSFFDLGGHSLIAVRLFAQIKRGFDVEFPISILFEAPTVAGLADLVIQQTGGGITVSEDPQGTDETPATKPQFSHLVKLHPGDGTGKRPFFLVAGMFGNVLNLRQLALLVGHDRPVYGLQARGLIGDDEPHTDMCKAAQDYLLEVRQIQPSGPYHLGGFSGGGITAFEMARQLKATDEAVASLVLLDTPLPTRPDLTRRDKAMIKLQELRNKGIGYLSEWLGNRIRWEIEKRRSVAPQGGTQPEFNNRKIELAFRQALSTYAMADWAGPLTLFRPPLDRKWKVSDQKWVSAAREYVFDDNDWTRWAPETKVIEVPGDHDSMVLVPNVSVLASHVRTVLDAADPAPPSPLASPVAAAAE</sequence>
<evidence type="ECO:0000259" key="7">
    <source>
        <dbReference type="PROSITE" id="PS52004"/>
    </source>
</evidence>
<dbReference type="InterPro" id="IPR057326">
    <property type="entry name" value="KR_dom"/>
</dbReference>
<dbReference type="InterPro" id="IPR049551">
    <property type="entry name" value="PKS_DH_C"/>
</dbReference>
<dbReference type="RefSeq" id="WP_406648522.1">
    <property type="nucleotide sequence ID" value="NZ_CP123584.1"/>
</dbReference>
<dbReference type="Gene3D" id="3.40.47.10">
    <property type="match status" value="1"/>
</dbReference>
<dbReference type="InterPro" id="IPR014030">
    <property type="entry name" value="Ketoacyl_synth_N"/>
</dbReference>
<evidence type="ECO:0000256" key="4">
    <source>
        <dbReference type="PROSITE-ProRule" id="PRU01363"/>
    </source>
</evidence>
<dbReference type="Pfam" id="PF22621">
    <property type="entry name" value="CurL-like_PKS_C"/>
    <property type="match status" value="1"/>
</dbReference>
<name>A0ABZ2XV96_9RHOB</name>
<dbReference type="Pfam" id="PF00109">
    <property type="entry name" value="ketoacyl-synt"/>
    <property type="match status" value="1"/>
</dbReference>
<dbReference type="Gene3D" id="3.30.70.250">
    <property type="entry name" value="Malonyl-CoA ACP transacylase, ACP-binding"/>
    <property type="match status" value="1"/>
</dbReference>
<evidence type="ECO:0000256" key="2">
    <source>
        <dbReference type="ARBA" id="ARBA00022553"/>
    </source>
</evidence>
<dbReference type="PANTHER" id="PTHR43775:SF37">
    <property type="entry name" value="SI:DKEY-61P9.11"/>
    <property type="match status" value="1"/>
</dbReference>
<dbReference type="Gene3D" id="3.40.366.10">
    <property type="entry name" value="Malonyl-Coenzyme A Acyl Carrier Protein, domain 2"/>
    <property type="match status" value="1"/>
</dbReference>
<dbReference type="InterPro" id="IPR036736">
    <property type="entry name" value="ACP-like_sf"/>
</dbReference>
<evidence type="ECO:0000256" key="5">
    <source>
        <dbReference type="SAM" id="MobiDB-lite"/>
    </source>
</evidence>
<dbReference type="InterPro" id="IPR001031">
    <property type="entry name" value="Thioesterase"/>
</dbReference>
<dbReference type="PROSITE" id="PS00606">
    <property type="entry name" value="KS3_1"/>
    <property type="match status" value="1"/>
</dbReference>
<keyword evidence="3" id="KW-0808">Transferase</keyword>
<dbReference type="SUPFAM" id="SSF47336">
    <property type="entry name" value="ACP-like"/>
    <property type="match status" value="1"/>
</dbReference>
<dbReference type="Pfam" id="PF08659">
    <property type="entry name" value="KR"/>
    <property type="match status" value="1"/>
</dbReference>
<dbReference type="InterPro" id="IPR042104">
    <property type="entry name" value="PKS_dehydratase_sf"/>
</dbReference>
<dbReference type="SMART" id="SM00826">
    <property type="entry name" value="PKS_DH"/>
    <property type="match status" value="1"/>
</dbReference>
<dbReference type="InterPro" id="IPR016036">
    <property type="entry name" value="Malonyl_transacylase_ACP-bd"/>
</dbReference>
<dbReference type="PROSITE" id="PS52019">
    <property type="entry name" value="PKS_MFAS_DH"/>
    <property type="match status" value="1"/>
</dbReference>
<dbReference type="SMART" id="SM00825">
    <property type="entry name" value="PKS_KS"/>
    <property type="match status" value="1"/>
</dbReference>
<feature type="compositionally biased region" description="Polar residues" evidence="5">
    <location>
        <begin position="1742"/>
        <end position="1756"/>
    </location>
</feature>
<protein>
    <submittedName>
        <fullName evidence="9">Beta-ketoacyl synthase N-terminal-like domain-containing protein</fullName>
    </submittedName>
</protein>
<evidence type="ECO:0000256" key="1">
    <source>
        <dbReference type="ARBA" id="ARBA00022450"/>
    </source>
</evidence>
<dbReference type="InterPro" id="IPR020806">
    <property type="entry name" value="PKS_PP-bd"/>
</dbReference>
<feature type="region of interest" description="Disordered" evidence="5">
    <location>
        <begin position="1742"/>
        <end position="1768"/>
    </location>
</feature>
<evidence type="ECO:0000259" key="6">
    <source>
        <dbReference type="PROSITE" id="PS50075"/>
    </source>
</evidence>
<dbReference type="InterPro" id="IPR018201">
    <property type="entry name" value="Ketoacyl_synth_AS"/>
</dbReference>
<dbReference type="SMART" id="SM00824">
    <property type="entry name" value="PKS_TE"/>
    <property type="match status" value="1"/>
</dbReference>
<dbReference type="InterPro" id="IPR049552">
    <property type="entry name" value="PKS_DH_N"/>
</dbReference>
<feature type="domain" description="Ketosynthase family 3 (KS3)" evidence="7">
    <location>
        <begin position="12"/>
        <end position="440"/>
    </location>
</feature>
<dbReference type="InterPro" id="IPR020841">
    <property type="entry name" value="PKS_Beta-ketoAc_synthase_dom"/>
</dbReference>
<dbReference type="PROSITE" id="PS50075">
    <property type="entry name" value="CARRIER"/>
    <property type="match status" value="1"/>
</dbReference>
<evidence type="ECO:0000313" key="10">
    <source>
        <dbReference type="Proteomes" id="UP001623232"/>
    </source>
</evidence>
<dbReference type="InterPro" id="IPR049900">
    <property type="entry name" value="PKS_mFAS_DH"/>
</dbReference>
<dbReference type="Pfam" id="PF00550">
    <property type="entry name" value="PP-binding"/>
    <property type="match status" value="1"/>
</dbReference>
<dbReference type="InterPro" id="IPR014031">
    <property type="entry name" value="Ketoacyl_synth_C"/>
</dbReference>
<dbReference type="InterPro" id="IPR013968">
    <property type="entry name" value="PKS_KR"/>
</dbReference>
<dbReference type="InterPro" id="IPR016039">
    <property type="entry name" value="Thiolase-like"/>
</dbReference>
<dbReference type="SMART" id="SM00827">
    <property type="entry name" value="PKS_AT"/>
    <property type="match status" value="1"/>
</dbReference>
<dbReference type="SUPFAM" id="SSF51735">
    <property type="entry name" value="NAD(P)-binding Rossmann-fold domains"/>
    <property type="match status" value="2"/>
</dbReference>
<keyword evidence="2" id="KW-0597">Phosphoprotein</keyword>
<dbReference type="InterPro" id="IPR029058">
    <property type="entry name" value="AB_hydrolase_fold"/>
</dbReference>
<dbReference type="SUPFAM" id="SSF55048">
    <property type="entry name" value="Probable ACP-binding domain of malonyl-CoA ACP transacylase"/>
    <property type="match status" value="1"/>
</dbReference>
<dbReference type="PROSITE" id="PS52004">
    <property type="entry name" value="KS3_2"/>
    <property type="match status" value="1"/>
</dbReference>
<feature type="domain" description="PKS/mFAS DH" evidence="8">
    <location>
        <begin position="1390"/>
        <end position="1668"/>
    </location>
</feature>
<accession>A0ABZ2XV96</accession>
<dbReference type="CDD" id="cd00833">
    <property type="entry name" value="PKS"/>
    <property type="match status" value="1"/>
</dbReference>
<organism evidence="9 10">
    <name type="scientific">Aliisedimentitalea scapharcae</name>
    <dbReference type="NCBI Taxonomy" id="1524259"/>
    <lineage>
        <taxon>Bacteria</taxon>
        <taxon>Pseudomonadati</taxon>
        <taxon>Pseudomonadota</taxon>
        <taxon>Alphaproteobacteria</taxon>
        <taxon>Rhodobacterales</taxon>
        <taxon>Roseobacteraceae</taxon>
        <taxon>Aliisedimentitalea</taxon>
    </lineage>
</organism>
<evidence type="ECO:0000313" key="9">
    <source>
        <dbReference type="EMBL" id="WZK90016.1"/>
    </source>
</evidence>
<dbReference type="SUPFAM" id="SSF52151">
    <property type="entry name" value="FabD/lysophospholipase-like"/>
    <property type="match status" value="1"/>
</dbReference>
<reference evidence="9 10" key="1">
    <citation type="submission" date="2023-04" db="EMBL/GenBank/DDBJ databases">
        <title>Complete genome sequence of Alisedimentitalea scapharcae.</title>
        <authorList>
            <person name="Rong J.-C."/>
            <person name="Yi M.-L."/>
            <person name="Zhao Q."/>
        </authorList>
    </citation>
    <scope>NUCLEOTIDE SEQUENCE [LARGE SCALE GENOMIC DNA]</scope>
    <source>
        <strain evidence="9 10">KCTC 42119</strain>
    </source>
</reference>
<dbReference type="InterPro" id="IPR020802">
    <property type="entry name" value="TesA-like"/>
</dbReference>
<dbReference type="InterPro" id="IPR001227">
    <property type="entry name" value="Ac_transferase_dom_sf"/>
</dbReference>
<feature type="region of interest" description="N-terminal hotdog fold" evidence="4">
    <location>
        <begin position="1390"/>
        <end position="1512"/>
    </location>
</feature>
<evidence type="ECO:0000256" key="3">
    <source>
        <dbReference type="ARBA" id="ARBA00022679"/>
    </source>
</evidence>
<dbReference type="Proteomes" id="UP001623232">
    <property type="component" value="Chromosome"/>
</dbReference>
<dbReference type="Pfam" id="PF00975">
    <property type="entry name" value="Thioesterase"/>
    <property type="match status" value="1"/>
</dbReference>
<dbReference type="InterPro" id="IPR036291">
    <property type="entry name" value="NAD(P)-bd_dom_sf"/>
</dbReference>
<dbReference type="InterPro" id="IPR016035">
    <property type="entry name" value="Acyl_Trfase/lysoPLipase"/>
</dbReference>